<gene>
    <name evidence="3" type="ORF">N7G274_009221</name>
</gene>
<proteinExistence type="predicted"/>
<evidence type="ECO:0000256" key="2">
    <source>
        <dbReference type="SAM" id="SignalP"/>
    </source>
</evidence>
<organism evidence="3 4">
    <name type="scientific">Stereocaulon virgatum</name>
    <dbReference type="NCBI Taxonomy" id="373712"/>
    <lineage>
        <taxon>Eukaryota</taxon>
        <taxon>Fungi</taxon>
        <taxon>Dikarya</taxon>
        <taxon>Ascomycota</taxon>
        <taxon>Pezizomycotina</taxon>
        <taxon>Lecanoromycetes</taxon>
        <taxon>OSLEUM clade</taxon>
        <taxon>Lecanoromycetidae</taxon>
        <taxon>Lecanorales</taxon>
        <taxon>Lecanorineae</taxon>
        <taxon>Stereocaulaceae</taxon>
        <taxon>Stereocaulon</taxon>
    </lineage>
</organism>
<evidence type="ECO:0000313" key="3">
    <source>
        <dbReference type="EMBL" id="KAL2038001.1"/>
    </source>
</evidence>
<reference evidence="3 4" key="1">
    <citation type="submission" date="2024-09" db="EMBL/GenBank/DDBJ databases">
        <title>Rethinking Asexuality: The Enigmatic Case of Functional Sexual Genes in Lepraria (Stereocaulaceae).</title>
        <authorList>
            <person name="Doellman M."/>
            <person name="Sun Y."/>
            <person name="Barcenas-Pena A."/>
            <person name="Lumbsch H.T."/>
            <person name="Grewe F."/>
        </authorList>
    </citation>
    <scope>NUCLEOTIDE SEQUENCE [LARGE SCALE GENOMIC DNA]</scope>
    <source>
        <strain evidence="3 4">Mercado 3170</strain>
    </source>
</reference>
<name>A0ABR3ZZ73_9LECA</name>
<keyword evidence="4" id="KW-1185">Reference proteome</keyword>
<feature type="region of interest" description="Disordered" evidence="1">
    <location>
        <begin position="200"/>
        <end position="219"/>
    </location>
</feature>
<keyword evidence="2" id="KW-0732">Signal</keyword>
<accession>A0ABR3ZZ73</accession>
<dbReference type="Proteomes" id="UP001590950">
    <property type="component" value="Unassembled WGS sequence"/>
</dbReference>
<evidence type="ECO:0000256" key="1">
    <source>
        <dbReference type="SAM" id="MobiDB-lite"/>
    </source>
</evidence>
<feature type="signal peptide" evidence="2">
    <location>
        <begin position="1"/>
        <end position="17"/>
    </location>
</feature>
<protein>
    <submittedName>
        <fullName evidence="3">Uncharacterized protein</fullName>
    </submittedName>
</protein>
<evidence type="ECO:0000313" key="4">
    <source>
        <dbReference type="Proteomes" id="UP001590950"/>
    </source>
</evidence>
<dbReference type="EMBL" id="JBEFKJ010000035">
    <property type="protein sequence ID" value="KAL2038001.1"/>
    <property type="molecule type" value="Genomic_DNA"/>
</dbReference>
<comment type="caution">
    <text evidence="3">The sequence shown here is derived from an EMBL/GenBank/DDBJ whole genome shotgun (WGS) entry which is preliminary data.</text>
</comment>
<sequence length="219" mass="24401">MFFPFFFTMLWATLISAETICEPTLPGQMPTLASCDIALRKLEDYLIRCPEGRILVGPIASEHGIRLPLYFTGFSPVPPIPHYRCVLRVIWQRRQERQPVASFDFLKASDIQQAAFRIRDQCVKGSESRNSQLGREWILPREWVLVSLGSARLTAGLDGNATNADNRMTSVVWGDGTNESLNSSTFEQVGTCSDASELRQNGTAPHIVNDSPLDTPQTA</sequence>
<feature type="chain" id="PRO_5046033691" evidence="2">
    <location>
        <begin position="18"/>
        <end position="219"/>
    </location>
</feature>